<dbReference type="PANTHER" id="PTHR24223">
    <property type="entry name" value="ATP-BINDING CASSETTE SUB-FAMILY C"/>
    <property type="match status" value="1"/>
</dbReference>
<keyword evidence="9 27" id="KW-0812">Transmembrane</keyword>
<dbReference type="PROSITE" id="PS51471">
    <property type="entry name" value="FE2OG_OXY"/>
    <property type="match status" value="1"/>
</dbReference>
<evidence type="ECO:0000256" key="19">
    <source>
        <dbReference type="ARBA" id="ARBA00023180"/>
    </source>
</evidence>
<dbReference type="FunFam" id="1.20.1160.20:FF:000001">
    <property type="entry name" value="harmonin isoform X1"/>
    <property type="match status" value="1"/>
</dbReference>
<feature type="domain" description="ABC transporter" evidence="29">
    <location>
        <begin position="1192"/>
        <end position="1432"/>
    </location>
</feature>
<dbReference type="InterPro" id="IPR000388">
    <property type="entry name" value="ABCC8/9"/>
</dbReference>
<dbReference type="SUPFAM" id="SSF52540">
    <property type="entry name" value="P-loop containing nucleoside triphosphate hydrolases"/>
    <property type="match status" value="1"/>
</dbReference>
<evidence type="ECO:0000256" key="26">
    <source>
        <dbReference type="SAM" id="MobiDB-lite"/>
    </source>
</evidence>
<feature type="domain" description="PDZ" evidence="28">
    <location>
        <begin position="214"/>
        <end position="284"/>
    </location>
</feature>
<dbReference type="Pfam" id="PF00595">
    <property type="entry name" value="PDZ"/>
    <property type="match status" value="3"/>
</dbReference>
<dbReference type="InterPro" id="IPR036034">
    <property type="entry name" value="PDZ_sf"/>
</dbReference>
<dbReference type="FunFam" id="3.40.50.300:FF:000394">
    <property type="entry name" value="ATP-binding cassette, sub-family C (CFTR/MRP), member 9"/>
    <property type="match status" value="1"/>
</dbReference>
<keyword evidence="11" id="KW-1009">Hearing</keyword>
<dbReference type="CDD" id="cd22249">
    <property type="entry name" value="UDM1_RNF168_RNF169-like"/>
    <property type="match status" value="1"/>
</dbReference>
<dbReference type="InterPro" id="IPR017871">
    <property type="entry name" value="ABC_transporter-like_CS"/>
</dbReference>
<dbReference type="Gene3D" id="1.20.1160.20">
    <property type="match status" value="1"/>
</dbReference>
<dbReference type="PROSITE" id="PS50106">
    <property type="entry name" value="PDZ"/>
    <property type="match status" value="3"/>
</dbReference>
<dbReference type="PRINTS" id="PR01092">
    <property type="entry name" value="SULFNYLUREAR"/>
</dbReference>
<feature type="transmembrane region" description="Helical" evidence="27">
    <location>
        <begin position="782"/>
        <end position="806"/>
    </location>
</feature>
<dbReference type="PROSITE" id="PS00211">
    <property type="entry name" value="ABC_TRANSPORTER_1"/>
    <property type="match status" value="1"/>
</dbReference>
<feature type="region of interest" description="Disordered" evidence="26">
    <location>
        <begin position="410"/>
        <end position="433"/>
    </location>
</feature>
<dbReference type="InterPro" id="IPR030237">
    <property type="entry name" value="Harmonin_N"/>
</dbReference>
<dbReference type="GO" id="GO:0006813">
    <property type="term" value="P:potassium ion transport"/>
    <property type="evidence" value="ECO:0007669"/>
    <property type="project" value="InterPro"/>
</dbReference>
<dbReference type="FunFam" id="1.20.1560.10:FF:000006">
    <property type="entry name" value="ATP-binding cassette, sub-family C (CFTR/MRP), member 9"/>
    <property type="match status" value="1"/>
</dbReference>
<dbReference type="PANTHER" id="PTHR24223:SF187">
    <property type="entry name" value="ATP-BINDING CASSETTE SUB-FAMILY C MEMBER 8"/>
    <property type="match status" value="1"/>
</dbReference>
<keyword evidence="13" id="KW-0221">Differentiation</keyword>
<comment type="subcellular location">
    <subcellularLocation>
        <location evidence="1">Cell projection</location>
        <location evidence="1">Microvillus</location>
    </subcellularLocation>
    <subcellularLocation>
        <location evidence="2">Cytoplasm</location>
        <location evidence="2">Cytoskeleton</location>
    </subcellularLocation>
    <subcellularLocation>
        <location evidence="4">Cytoplasm</location>
        <location evidence="4">Cytosol</location>
    </subcellularLocation>
    <subcellularLocation>
        <location evidence="3">Membrane</location>
    </subcellularLocation>
</comment>
<evidence type="ECO:0000256" key="15">
    <source>
        <dbReference type="ARBA" id="ARBA00022989"/>
    </source>
</evidence>
<comment type="function">
    <text evidence="22">Anchoring/scaffolding protein that is a part of the functional network formed by USH1C, USH1G, CDH23 and MYO7A that mediates mechanotransduction in cochlear hair cells. Required for normal development and maintenance of cochlear hair cell bundles. As part of the intermicrovillar adhesion complex/IMAC plays a role in brush border differentiation, controlling microvilli organization and length. Probably plays a central regulatory role in the assembly of the complex, recruiting CDHR2, CDHR5 and MYO7B to the microvilli tips.</text>
</comment>
<evidence type="ECO:0000256" key="27">
    <source>
        <dbReference type="SAM" id="Phobius"/>
    </source>
</evidence>
<evidence type="ECO:0000256" key="20">
    <source>
        <dbReference type="ARBA" id="ARBA00023212"/>
    </source>
</evidence>
<dbReference type="SMART" id="SM00382">
    <property type="entry name" value="AAA"/>
    <property type="match status" value="1"/>
</dbReference>
<keyword evidence="15 27" id="KW-1133">Transmembrane helix</keyword>
<feature type="domain" description="Fe2OG dioxygenase" evidence="31">
    <location>
        <begin position="2049"/>
        <end position="2157"/>
    </location>
</feature>
<dbReference type="CDD" id="cd06738">
    <property type="entry name" value="PDZ2_harmonin"/>
    <property type="match status" value="1"/>
</dbReference>
<evidence type="ECO:0000259" key="30">
    <source>
        <dbReference type="PROSITE" id="PS50929"/>
    </source>
</evidence>
<dbReference type="FunFam" id="2.60.120.330:FF:000038">
    <property type="entry name" value="Si:dkey-10o6.2"/>
    <property type="match status" value="1"/>
</dbReference>
<dbReference type="GO" id="GO:0005524">
    <property type="term" value="F:ATP binding"/>
    <property type="evidence" value="ECO:0007669"/>
    <property type="project" value="UniProtKB-KW"/>
</dbReference>
<keyword evidence="20" id="KW-0206">Cytoskeleton</keyword>
<feature type="transmembrane region" description="Helical" evidence="27">
    <location>
        <begin position="965"/>
        <end position="991"/>
    </location>
</feature>
<evidence type="ECO:0000256" key="25">
    <source>
        <dbReference type="SAM" id="Coils"/>
    </source>
</evidence>
<keyword evidence="19" id="KW-0325">Glycoprotein</keyword>
<evidence type="ECO:0000256" key="22">
    <source>
        <dbReference type="ARBA" id="ARBA00056915"/>
    </source>
</evidence>
<dbReference type="Pfam" id="PF03171">
    <property type="entry name" value="2OG-FeII_Oxy"/>
    <property type="match status" value="2"/>
</dbReference>
<evidence type="ECO:0000256" key="6">
    <source>
        <dbReference type="ARBA" id="ARBA00022448"/>
    </source>
</evidence>
<dbReference type="InterPro" id="IPR036640">
    <property type="entry name" value="ABC1_TM_sf"/>
</dbReference>
<dbReference type="GO" id="GO:0140359">
    <property type="term" value="F:ABC-type transporter activity"/>
    <property type="evidence" value="ECO:0007669"/>
    <property type="project" value="InterPro"/>
</dbReference>
<gene>
    <name evidence="32" type="ORF">EOD39_6688</name>
</gene>
<dbReference type="InterPro" id="IPR011527">
    <property type="entry name" value="ABC1_TM_dom"/>
</dbReference>
<evidence type="ECO:0000256" key="3">
    <source>
        <dbReference type="ARBA" id="ARBA00004370"/>
    </source>
</evidence>
<keyword evidence="7" id="KW-0963">Cytoplasm</keyword>
<keyword evidence="6" id="KW-0813">Transport</keyword>
<feature type="transmembrane region" description="Helical" evidence="27">
    <location>
        <begin position="1050"/>
        <end position="1076"/>
    </location>
</feature>
<dbReference type="GO" id="GO:0007605">
    <property type="term" value="P:sensory perception of sound"/>
    <property type="evidence" value="ECO:0007669"/>
    <property type="project" value="UniProtKB-KW"/>
</dbReference>
<dbReference type="Gene3D" id="3.40.50.300">
    <property type="entry name" value="P-loop containing nucleotide triphosphate hydrolases"/>
    <property type="match status" value="1"/>
</dbReference>
<dbReference type="InterPro" id="IPR044861">
    <property type="entry name" value="IPNS-like_FE2OG_OXY"/>
</dbReference>
<feature type="region of interest" description="Disordered" evidence="26">
    <location>
        <begin position="495"/>
        <end position="572"/>
    </location>
</feature>
<organism evidence="32 33">
    <name type="scientific">Acipenser ruthenus</name>
    <name type="common">Sterlet sturgeon</name>
    <dbReference type="NCBI Taxonomy" id="7906"/>
    <lineage>
        <taxon>Eukaryota</taxon>
        <taxon>Metazoa</taxon>
        <taxon>Chordata</taxon>
        <taxon>Craniata</taxon>
        <taxon>Vertebrata</taxon>
        <taxon>Euteleostomi</taxon>
        <taxon>Actinopterygii</taxon>
        <taxon>Chondrostei</taxon>
        <taxon>Acipenseriformes</taxon>
        <taxon>Acipenseridae</taxon>
        <taxon>Acipenser</taxon>
    </lineage>
</organism>
<evidence type="ECO:0000259" key="31">
    <source>
        <dbReference type="PROSITE" id="PS51471"/>
    </source>
</evidence>
<evidence type="ECO:0000256" key="18">
    <source>
        <dbReference type="ARBA" id="ARBA00023170"/>
    </source>
</evidence>
<keyword evidence="18" id="KW-0675">Receptor</keyword>
<feature type="transmembrane region" description="Helical" evidence="27">
    <location>
        <begin position="1656"/>
        <end position="1682"/>
    </location>
</feature>
<evidence type="ECO:0000256" key="16">
    <source>
        <dbReference type="ARBA" id="ARBA00023054"/>
    </source>
</evidence>
<dbReference type="GO" id="GO:0005902">
    <property type="term" value="C:microvillus"/>
    <property type="evidence" value="ECO:0007669"/>
    <property type="project" value="UniProtKB-SubCell"/>
</dbReference>
<dbReference type="GO" id="GO:0032991">
    <property type="term" value="C:protein-containing complex"/>
    <property type="evidence" value="ECO:0007669"/>
    <property type="project" value="UniProtKB-ARBA"/>
</dbReference>
<dbReference type="InterPro" id="IPR003439">
    <property type="entry name" value="ABC_transporter-like_ATP-bd"/>
</dbReference>
<accession>A0A444U9B3</accession>
<dbReference type="Gene3D" id="2.60.120.330">
    <property type="entry name" value="B-lactam Antibiotic, Isopenicillin N Synthase, Chain"/>
    <property type="match status" value="3"/>
</dbReference>
<dbReference type="GO" id="GO:1904106">
    <property type="term" value="P:protein localization to microvillus"/>
    <property type="evidence" value="ECO:0007669"/>
    <property type="project" value="UniProtKB-ARBA"/>
</dbReference>
<evidence type="ECO:0000313" key="33">
    <source>
        <dbReference type="Proteomes" id="UP000289886"/>
    </source>
</evidence>
<evidence type="ECO:0000256" key="11">
    <source>
        <dbReference type="ARBA" id="ARBA00022740"/>
    </source>
</evidence>
<keyword evidence="8" id="KW-0597">Phosphoprotein</keyword>
<dbReference type="SUPFAM" id="SSF51197">
    <property type="entry name" value="Clavaminate synthase-like"/>
    <property type="match status" value="3"/>
</dbReference>
<evidence type="ECO:0000256" key="7">
    <source>
        <dbReference type="ARBA" id="ARBA00022490"/>
    </source>
</evidence>
<sequence length="2199" mass="248139">MERKVAREFRHKVELLIDNEAEKDYLYDVLRMYHQSMVLPVLVGDLKLVINEPSRLPIFDAIRPLIPLKHQVEYDQLTPKRSRRLKEVRLDRTHPEGLGLSVRGGLEFNCGLFISQIVKDGQASNVGLQVGDEIVRINGYSISSCIHEEVINLIRTKKTVSLKVRHVGMIPVKSSPGDPLKWQFVDQYVSESGDRKNSIAGLASIGGKEIKEKKVFLSLAGTKGMGCSISSGPNQKPGIFISNVKPGSLSVEVGLQVGDQIVEVNGIEFSNLDHKEAVKVLKSSRSLTITVLTGAGRELFMSDEERMAEESRRELDRQELMHQKKMAMETNKLLKEQQEKERARKMEIAQKTAEEEDRYRKEMEMYTQCYSMKKHVFRKVEGLFLPECSAFLSCAWQCTCLNDPVLLTSQKGKEKQKKKSSKTETLQEQKKNKKELEFEQKLAKEKEEMFEREKQLKINRLVQEVSETEREDMEESEKVQHWVERLCQTRLEQISSAENESPEEQQPSIPEEGYGNHRYLSTSPVESANHWDGHPYRTRAGYGAVSPPPSDPAYHPSPKQLAPSPPCQRRPAMPIVSKPIMLPPSHATHRHTIKSEALGFQKYVEDFDPYSTFTPDQIARRDVRLLRIKKEGPLDLALEGGIDSPLGKIVVSAIYDGGSADKHGGVVKGDEVLAVDGEILTEATLQEAQSILTRAWNSGGDWIDLAIAVSPPKEYEDDVMESRHLHLYMPAGLAFMAAVTSIIYYHNIETSNFPKLLLALLVYWILAFIIKTVKFAKFCEHGIWFTQLRFCITGLLVVLYGMLLAVEINVIRMRRYVCFKHPPEVKPPEDLQDLGVRFLQPFVNLLSKGTYWWMNTFITSAHKRPIDLKVIGKLPIAMRALTNYVLLRKAFEAQKTKGSSYPQGSKSIWCAMRHAFGKPLVLSITFRFLADLLGFAGPLCISGIVHHLSKENKTFLPPIVVGVILLYYLLGISALIGATVIAVLAPVQYFVATKLSQAQKSTLEYSNERLKKTTELLRGIKLLKLYAWEHIFHDSVEETRHKEMTSLKAFALYTSISIFMNAAIPIAAVLTTFVVHAHLSEDADLSPAVAFASLSLFHILVTPLFLLSSVVRSTVKALVSVQKLSEFFSSEEIGEEHEYKAAVQLSSGSHTKYQAVPLKVVNRKRPAREDWSSYSSQREAEKETSVEDDVCIKITNGYFTWMPDGSPTLSNIDIRIPYGQLTMIVGQVGCGKSSLLLAALGEMQKISGSVYWNSPIEKDSALDGDVRKRGSVAYASQKPWLLNATVVENIIFEMPFNKQRYKAVIDACSLQPDIDILPHGDQTQIGERGINLSGGQRQRISVARALYQQTNVVFLDDPFSALDIHLSDHLMQDGILKMLRDDKRTVVLVTHKLQYLPHADWIIAMKDGTIQREGTLKDIQNSEPELFEHWKTLMNRQDQELEKETVAESKTVLERKNLRRAMYSREALMKTEEEDEEESIESDDEDNMSSVLRQRAKIPWRACGTYLSSAGVFLLPLLLLSQLFKHSLMLAIDYWLAKWTSDVISAKINSDKNCTVSQECRFSHSSYSMVFSILCCLGIILCLITSVAVEWTGLKVAKELHHSLLNKIILAPMRLFETTPLGSILNRFSADTNTIDQHIPATLECLSRSTLLCASALAVISYVTPVFLIALVPLAVACYFIQKYFRVASRDLQQLDDSTQLPLLSHFSETVEGLTTIRAFGYEAKFRQKLLEYTDANNIASLFLTAANRWLEVRMKWPSDASIPEFQEVLDSFFRRCKALALRVLEVTALSLGLERDFFVKKHKLIGSNKNCTTLRTLYYPPLQKLTVKPNQVRCGEHSDYGSVTLLFQDESGGLEVMHRSGQYISAPCIPGTVLVNIADLMQRWTSDVLVSTKWPSDASIPEFQEVLDSFFRRCKALALRVLEVTALSLGLERDFFVKKHKLIGTNKNCTTLRTLYYPPLHNVTVKPNQVRCGEHSDYGSVTLLFQDESGGLEKWPSDASIPEFQEVLDSFFRRCKALALRVLEVTALSLGLQRDFFVKKHKLIGTNKNCTTLRTLYYPPLHNVTVKPNQVRCGEHSDYGSVTLLFQDESGGLEVMHRSGQYISAPCIPGTVLVNIADLMQRWTSDVLVSTSHRVLLPPDDKMNTSRQSVAFFVHPDNDEIISCCDGSNKYPPVSALQYTKDRAYISYKEVNDSNLAV</sequence>
<dbReference type="GO" id="GO:0016887">
    <property type="term" value="F:ATP hydrolysis activity"/>
    <property type="evidence" value="ECO:0007669"/>
    <property type="project" value="InterPro"/>
</dbReference>
<keyword evidence="16 25" id="KW-0175">Coiled coil</keyword>
<dbReference type="InterPro" id="IPR050173">
    <property type="entry name" value="ABC_transporter_C-like"/>
</dbReference>
<dbReference type="FunFam" id="1.20.1560.10:FF:000005">
    <property type="entry name" value="ATP-binding cassette, sub-family C (CFTR/MRP), member 9"/>
    <property type="match status" value="1"/>
</dbReference>
<feature type="transmembrane region" description="Helical" evidence="27">
    <location>
        <begin position="920"/>
        <end position="945"/>
    </location>
</feature>
<feature type="transmembrane region" description="Helical" evidence="27">
    <location>
        <begin position="1503"/>
        <end position="1524"/>
    </location>
</feature>
<dbReference type="InterPro" id="IPR003593">
    <property type="entry name" value="AAA+_ATPase"/>
</dbReference>
<proteinExistence type="inferred from homology"/>
<dbReference type="GO" id="GO:0050885">
    <property type="term" value="P:neuromuscular process controlling balance"/>
    <property type="evidence" value="ECO:0007669"/>
    <property type="project" value="UniProtKB-ARBA"/>
</dbReference>
<comment type="similarity">
    <text evidence="5">Belongs to the ABC transporter superfamily. ABCC family. Conjugate transporter (TC 3.A.1.208) subfamily.</text>
</comment>
<keyword evidence="21" id="KW-0966">Cell projection</keyword>
<dbReference type="Pfam" id="PF21219">
    <property type="entry name" value="USH1C_N"/>
    <property type="match status" value="1"/>
</dbReference>
<feature type="compositionally biased region" description="Basic and acidic residues" evidence="26">
    <location>
        <begin position="421"/>
        <end position="433"/>
    </location>
</feature>
<comment type="caution">
    <text evidence="32">The sequence shown here is derived from an EMBL/GenBank/DDBJ whole genome shotgun (WGS) entry which is preliminary data.</text>
</comment>
<evidence type="ECO:0000313" key="32">
    <source>
        <dbReference type="EMBL" id="RXM31765.1"/>
    </source>
</evidence>
<evidence type="ECO:0000259" key="28">
    <source>
        <dbReference type="PROSITE" id="PS50106"/>
    </source>
</evidence>
<evidence type="ECO:0000256" key="4">
    <source>
        <dbReference type="ARBA" id="ARBA00004514"/>
    </source>
</evidence>
<dbReference type="PROSITE" id="PS50929">
    <property type="entry name" value="ABC_TM1F"/>
    <property type="match status" value="2"/>
</dbReference>
<feature type="transmembrane region" description="Helical" evidence="27">
    <location>
        <begin position="1088"/>
        <end position="1107"/>
    </location>
</feature>
<evidence type="ECO:0000256" key="23">
    <source>
        <dbReference type="ARBA" id="ARBA00064828"/>
    </source>
</evidence>
<dbReference type="Gene3D" id="2.30.42.10">
    <property type="match status" value="3"/>
</dbReference>
<evidence type="ECO:0000259" key="29">
    <source>
        <dbReference type="PROSITE" id="PS50893"/>
    </source>
</evidence>
<name>A0A444U9B3_ACIRT</name>
<evidence type="ECO:0000256" key="10">
    <source>
        <dbReference type="ARBA" id="ARBA00022737"/>
    </source>
</evidence>
<dbReference type="GO" id="GO:0005856">
    <property type="term" value="C:cytoskeleton"/>
    <property type="evidence" value="ECO:0007669"/>
    <property type="project" value="UniProtKB-SubCell"/>
</dbReference>
<evidence type="ECO:0000256" key="9">
    <source>
        <dbReference type="ARBA" id="ARBA00022692"/>
    </source>
</evidence>
<dbReference type="EMBL" id="SCEB01215015">
    <property type="protein sequence ID" value="RXM31765.1"/>
    <property type="molecule type" value="Genomic_DNA"/>
</dbReference>
<dbReference type="CDD" id="cd06739">
    <property type="entry name" value="PDZ3_harmonin"/>
    <property type="match status" value="1"/>
</dbReference>
<dbReference type="Pfam" id="PF00005">
    <property type="entry name" value="ABC_tran"/>
    <property type="match status" value="1"/>
</dbReference>
<evidence type="ECO:0000256" key="12">
    <source>
        <dbReference type="ARBA" id="ARBA00022741"/>
    </source>
</evidence>
<dbReference type="CDD" id="cd07353">
    <property type="entry name" value="harmonin_N"/>
    <property type="match status" value="1"/>
</dbReference>
<protein>
    <recommendedName>
        <fullName evidence="24">Harmonin</fullName>
    </recommendedName>
</protein>
<dbReference type="FunFam" id="2.30.42.10:FF:000104">
    <property type="entry name" value="harmonin isoform X2"/>
    <property type="match status" value="1"/>
</dbReference>
<evidence type="ECO:0000256" key="1">
    <source>
        <dbReference type="ARBA" id="ARBA00004105"/>
    </source>
</evidence>
<feature type="transmembrane region" description="Helical" evidence="27">
    <location>
        <begin position="1567"/>
        <end position="1589"/>
    </location>
</feature>
<dbReference type="SUPFAM" id="SSF90123">
    <property type="entry name" value="ABC transporter transmembrane region"/>
    <property type="match status" value="2"/>
</dbReference>
<feature type="transmembrane region" description="Helical" evidence="27">
    <location>
        <begin position="727"/>
        <end position="745"/>
    </location>
</feature>
<dbReference type="PROSITE" id="PS50893">
    <property type="entry name" value="ABC_TRANSPORTER_2"/>
    <property type="match status" value="1"/>
</dbReference>
<keyword evidence="33" id="KW-1185">Reference proteome</keyword>
<dbReference type="CDD" id="cd06737">
    <property type="entry name" value="PDZ1_harmonin"/>
    <property type="match status" value="1"/>
</dbReference>
<feature type="compositionally biased region" description="Low complexity" evidence="26">
    <location>
        <begin position="495"/>
        <end position="512"/>
    </location>
</feature>
<keyword evidence="10" id="KW-0677">Repeat</keyword>
<keyword evidence="17 27" id="KW-0472">Membrane</keyword>
<keyword evidence="12" id="KW-0547">Nucleotide-binding</keyword>
<evidence type="ECO:0000256" key="17">
    <source>
        <dbReference type="ARBA" id="ARBA00023136"/>
    </source>
</evidence>
<dbReference type="InterPro" id="IPR005123">
    <property type="entry name" value="Oxoglu/Fe-dep_dioxygenase_dom"/>
</dbReference>
<dbReference type="InterPro" id="IPR027417">
    <property type="entry name" value="P-loop_NTPase"/>
</dbReference>
<evidence type="ECO:0000256" key="24">
    <source>
        <dbReference type="ARBA" id="ARBA00073777"/>
    </source>
</evidence>
<dbReference type="Pfam" id="PF00664">
    <property type="entry name" value="ABC_membrane"/>
    <property type="match status" value="2"/>
</dbReference>
<dbReference type="Proteomes" id="UP000289886">
    <property type="component" value="Unassembled WGS sequence"/>
</dbReference>
<dbReference type="GO" id="GO:0030154">
    <property type="term" value="P:cell differentiation"/>
    <property type="evidence" value="ECO:0007669"/>
    <property type="project" value="UniProtKB-KW"/>
</dbReference>
<dbReference type="GO" id="GO:0005886">
    <property type="term" value="C:plasma membrane"/>
    <property type="evidence" value="ECO:0007669"/>
    <property type="project" value="UniProtKB-ARBA"/>
</dbReference>
<dbReference type="FunFam" id="2.30.42.10:FF:000071">
    <property type="entry name" value="harmonin isoform X1"/>
    <property type="match status" value="1"/>
</dbReference>
<evidence type="ECO:0000256" key="21">
    <source>
        <dbReference type="ARBA" id="ARBA00023273"/>
    </source>
</evidence>
<dbReference type="GO" id="GO:0008281">
    <property type="term" value="F:sulfonylurea receptor activity"/>
    <property type="evidence" value="ECO:0007669"/>
    <property type="project" value="InterPro"/>
</dbReference>
<feature type="domain" description="ABC transmembrane type-1" evidence="30">
    <location>
        <begin position="1517"/>
        <end position="1755"/>
    </location>
</feature>
<reference evidence="32 33" key="1">
    <citation type="submission" date="2019-01" db="EMBL/GenBank/DDBJ databases">
        <title>Draft Genome and Complete Hox-Cluster Characterization of the Sterlet Sturgeon (Acipenser ruthenus).</title>
        <authorList>
            <person name="Wei Q."/>
        </authorList>
    </citation>
    <scope>NUCLEOTIDE SEQUENCE [LARGE SCALE GENOMIC DNA]</scope>
    <source>
        <strain evidence="32">WHYD16114868_AA</strain>
        <tissue evidence="32">Blood</tissue>
    </source>
</reference>
<dbReference type="SMART" id="SM00228">
    <property type="entry name" value="PDZ"/>
    <property type="match status" value="3"/>
</dbReference>
<dbReference type="CDD" id="cd18602">
    <property type="entry name" value="ABC_6TM_SUR1_D2_like"/>
    <property type="match status" value="1"/>
</dbReference>
<dbReference type="InterPro" id="IPR027443">
    <property type="entry name" value="IPNS-like_sf"/>
</dbReference>
<feature type="domain" description="PDZ" evidence="28">
    <location>
        <begin position="87"/>
        <end position="155"/>
    </location>
</feature>
<evidence type="ECO:0000256" key="14">
    <source>
        <dbReference type="ARBA" id="ARBA00022840"/>
    </source>
</evidence>
<feature type="domain" description="PDZ" evidence="28">
    <location>
        <begin position="622"/>
        <end position="695"/>
    </location>
</feature>
<feature type="transmembrane region" description="Helical" evidence="27">
    <location>
        <begin position="757"/>
        <end position="776"/>
    </location>
</feature>
<comment type="subunit">
    <text evidence="23">Part of the IMAC/intermicrovillar adhesion complex/intermicrovillar tip-link complex composed of ANKS4B, MYO7B, USH1C, CDHR2 and CDHR5. Part of a complex composed of USH1C, USH1G and MYO7A. Interacts with F-actin. Interacts with USH2A. Interacts with SLC4A7. Interacts (via PDZ1 domain) with the C-terminus of USHBP1. Interacts (via N-terminus and PDZ 2 domain) with CDH23. Interacts with USH1G. Interacts with MYO7B. Interacts with CDHR2 and CDHR5; may mediate their interaction with MYO7B at the microvilli tip. Interacts (via PDZ 1 domain) with ANKS4B. Interacts (via PDZ 1 domain) with DOCK4.</text>
</comment>
<evidence type="ECO:0000256" key="8">
    <source>
        <dbReference type="ARBA" id="ARBA00022553"/>
    </source>
</evidence>
<keyword evidence="14 32" id="KW-0067">ATP-binding</keyword>
<feature type="domain" description="ABC transmembrane type-1" evidence="30">
    <location>
        <begin position="959"/>
        <end position="1116"/>
    </location>
</feature>
<dbReference type="GO" id="GO:1904970">
    <property type="term" value="P:brush border assembly"/>
    <property type="evidence" value="ECO:0007669"/>
    <property type="project" value="UniProtKB-ARBA"/>
</dbReference>
<dbReference type="GO" id="GO:0005829">
    <property type="term" value="C:cytosol"/>
    <property type="evidence" value="ECO:0007669"/>
    <property type="project" value="UniProtKB-SubCell"/>
</dbReference>
<evidence type="ECO:0000256" key="2">
    <source>
        <dbReference type="ARBA" id="ARBA00004245"/>
    </source>
</evidence>
<evidence type="ECO:0000256" key="5">
    <source>
        <dbReference type="ARBA" id="ARBA00009726"/>
    </source>
</evidence>
<dbReference type="FunFam" id="2.30.42.10:FF:000062">
    <property type="entry name" value="harmonin isoform X1"/>
    <property type="match status" value="1"/>
</dbReference>
<dbReference type="InterPro" id="IPR001478">
    <property type="entry name" value="PDZ"/>
</dbReference>
<dbReference type="Gene3D" id="1.20.1560.10">
    <property type="entry name" value="ABC transporter type 1, transmembrane domain"/>
    <property type="match status" value="1"/>
</dbReference>
<feature type="coiled-coil region" evidence="25">
    <location>
        <begin position="301"/>
        <end position="356"/>
    </location>
</feature>
<dbReference type="SUPFAM" id="SSF50156">
    <property type="entry name" value="PDZ domain-like"/>
    <property type="match status" value="3"/>
</dbReference>
<dbReference type="GO" id="GO:0005903">
    <property type="term" value="C:brush border"/>
    <property type="evidence" value="ECO:0007669"/>
    <property type="project" value="UniProtKB-ARBA"/>
</dbReference>
<evidence type="ECO:0000256" key="13">
    <source>
        <dbReference type="ARBA" id="ARBA00022782"/>
    </source>
</evidence>